<feature type="domain" description="DhaL" evidence="2">
    <location>
        <begin position="9"/>
        <end position="203"/>
    </location>
</feature>
<protein>
    <submittedName>
        <fullName evidence="3">DAK2 domain-containing protein</fullName>
    </submittedName>
</protein>
<dbReference type="Pfam" id="PF21645">
    <property type="entry name" value="FakA-like_M"/>
    <property type="match status" value="1"/>
</dbReference>
<organism evidence="3 4">
    <name type="scientific">Streptomyces boetiae</name>
    <dbReference type="NCBI Taxonomy" id="3075541"/>
    <lineage>
        <taxon>Bacteria</taxon>
        <taxon>Bacillati</taxon>
        <taxon>Actinomycetota</taxon>
        <taxon>Actinomycetes</taxon>
        <taxon>Kitasatosporales</taxon>
        <taxon>Streptomycetaceae</taxon>
        <taxon>Streptomyces</taxon>
    </lineage>
</organism>
<dbReference type="InterPro" id="IPR033470">
    <property type="entry name" value="FakA-like_C"/>
</dbReference>
<dbReference type="Gene3D" id="1.25.40.340">
    <property type="match status" value="1"/>
</dbReference>
<evidence type="ECO:0000256" key="1">
    <source>
        <dbReference type="SAM" id="MobiDB-lite"/>
    </source>
</evidence>
<name>A0ABU2L9H2_9ACTN</name>
<evidence type="ECO:0000259" key="2">
    <source>
        <dbReference type="PROSITE" id="PS51480"/>
    </source>
</evidence>
<accession>A0ABU2L9H2</accession>
<dbReference type="Pfam" id="PF02734">
    <property type="entry name" value="Dak2"/>
    <property type="match status" value="1"/>
</dbReference>
<feature type="region of interest" description="Disordered" evidence="1">
    <location>
        <begin position="227"/>
        <end position="251"/>
    </location>
</feature>
<dbReference type="NCBIfam" id="TIGR03599">
    <property type="entry name" value="YloV"/>
    <property type="match status" value="1"/>
</dbReference>
<dbReference type="InterPro" id="IPR050270">
    <property type="entry name" value="DegV_domain_contain"/>
</dbReference>
<dbReference type="Pfam" id="PF13684">
    <property type="entry name" value="FakA-like_C"/>
    <property type="match status" value="1"/>
</dbReference>
<proteinExistence type="predicted"/>
<dbReference type="InterPro" id="IPR004007">
    <property type="entry name" value="DhaL_dom"/>
</dbReference>
<dbReference type="EMBL" id="JAVREN010000019">
    <property type="protein sequence ID" value="MDT0308224.1"/>
    <property type="molecule type" value="Genomic_DNA"/>
</dbReference>
<dbReference type="PANTHER" id="PTHR33434">
    <property type="entry name" value="DEGV DOMAIN-CONTAINING PROTEIN DR_1986-RELATED"/>
    <property type="match status" value="1"/>
</dbReference>
<keyword evidence="4" id="KW-1185">Reference proteome</keyword>
<dbReference type="PROSITE" id="PS51480">
    <property type="entry name" value="DHAL"/>
    <property type="match status" value="1"/>
</dbReference>
<dbReference type="SUPFAM" id="SSF101473">
    <property type="entry name" value="DhaL-like"/>
    <property type="match status" value="1"/>
</dbReference>
<reference evidence="4" key="1">
    <citation type="submission" date="2023-07" db="EMBL/GenBank/DDBJ databases">
        <title>30 novel species of actinomycetes from the DSMZ collection.</title>
        <authorList>
            <person name="Nouioui I."/>
        </authorList>
    </citation>
    <scope>NUCLEOTIDE SEQUENCE [LARGE SCALE GENOMIC DNA]</scope>
    <source>
        <strain evidence="4">DSM 44917</strain>
    </source>
</reference>
<evidence type="ECO:0000313" key="3">
    <source>
        <dbReference type="EMBL" id="MDT0308224.1"/>
    </source>
</evidence>
<dbReference type="PANTHER" id="PTHR33434:SF4">
    <property type="entry name" value="PHOSPHATASE PROTEIN"/>
    <property type="match status" value="1"/>
</dbReference>
<dbReference type="RefSeq" id="WP_311631172.1">
    <property type="nucleotide sequence ID" value="NZ_JAVREN010000019.1"/>
</dbReference>
<dbReference type="InterPro" id="IPR036117">
    <property type="entry name" value="DhaL_dom_sf"/>
</dbReference>
<dbReference type="SMART" id="SM01121">
    <property type="entry name" value="Dak1_2"/>
    <property type="match status" value="1"/>
</dbReference>
<dbReference type="Proteomes" id="UP001183388">
    <property type="component" value="Unassembled WGS sequence"/>
</dbReference>
<gene>
    <name evidence="3" type="ORF">RM780_14805</name>
</gene>
<evidence type="ECO:0000313" key="4">
    <source>
        <dbReference type="Proteomes" id="UP001183388"/>
    </source>
</evidence>
<comment type="caution">
    <text evidence="3">The sequence shown here is derived from an EMBL/GenBank/DDBJ whole genome shotgun (WGS) entry which is preliminary data.</text>
</comment>
<dbReference type="InterPro" id="IPR048394">
    <property type="entry name" value="FakA-like_M"/>
</dbReference>
<dbReference type="InterPro" id="IPR019986">
    <property type="entry name" value="YloV-like"/>
</dbReference>
<sequence>MPPQPLDAAAVQRWSRIALEALGRAREDIDAINVFPVPDGDTGTNLYLTVESAAQAVAAAAPAAPGLGEAVRAMAHGALIGARGNSGTILAQLLRGMAEALAAGPEPAGAADLRRALRRAARSAHEAVAHPAEGTMLTVAAAAADAAEAAPAGARAAEVAAAACAGARTALAATPGQLPALAEAGVVDAGGSGLVAVLDALDAALSGRAPDPSLRDRLALPRAGGAHPALTHAHAHAHEHGGEGEDGPGRAAGGAAFEVTYLLDAPEAALPPLRARLGALGDSLVVVGGEGLWHVHVHTAEPGPAVEAGIEAGRPHRIRITGLPPAPPARPPAAARAVVAVLPGDGLAGLCEQAGALTLTVRPGEPPGAGELAAALAAAHAREVVLLPNDDALWHAAAAAAERARAEGLRVAVIPTRSPVQGLAALAVHAAERRFDEDVVAMTAAAGATRFGELAVAERQSWTTAGICQAGDVLGLIDGDVAVIGGSLAEVAEDVLGRMLSAGGELVTLVVGAAAPPGLAARLQERVRAGHLGVDTVVHDGTQDAPLLIGVE</sequence>
<dbReference type="SMART" id="SM01120">
    <property type="entry name" value="Dak2"/>
    <property type="match status" value="1"/>
</dbReference>